<dbReference type="AlphaFoldDB" id="A0A917S4I9"/>
<keyword evidence="2" id="KW-0175">Coiled coil</keyword>
<evidence type="ECO:0000256" key="4">
    <source>
        <dbReference type="SAM" id="Phobius"/>
    </source>
</evidence>
<dbReference type="Gene3D" id="2.40.50.100">
    <property type="match status" value="1"/>
</dbReference>
<evidence type="ECO:0000313" key="6">
    <source>
        <dbReference type="EMBL" id="GGL52834.1"/>
    </source>
</evidence>
<evidence type="ECO:0000259" key="5">
    <source>
        <dbReference type="Pfam" id="PF25990"/>
    </source>
</evidence>
<organism evidence="6 7">
    <name type="scientific">Sporolactobacillus putidus</name>
    <dbReference type="NCBI Taxonomy" id="492735"/>
    <lineage>
        <taxon>Bacteria</taxon>
        <taxon>Bacillati</taxon>
        <taxon>Bacillota</taxon>
        <taxon>Bacilli</taxon>
        <taxon>Bacillales</taxon>
        <taxon>Sporolactobacillaceae</taxon>
        <taxon>Sporolactobacillus</taxon>
    </lineage>
</organism>
<keyword evidence="4" id="KW-1133">Transmembrane helix</keyword>
<dbReference type="InterPro" id="IPR058636">
    <property type="entry name" value="Beta-barrel_YknX"/>
</dbReference>
<feature type="region of interest" description="Disordered" evidence="3">
    <location>
        <begin position="323"/>
        <end position="344"/>
    </location>
</feature>
<keyword evidence="4" id="KW-0472">Membrane</keyword>
<protein>
    <recommendedName>
        <fullName evidence="5">YknX-like beta-barrel domain-containing protein</fullName>
    </recommendedName>
</protein>
<dbReference type="EMBL" id="BMOK01000005">
    <property type="protein sequence ID" value="GGL52834.1"/>
    <property type="molecule type" value="Genomic_DNA"/>
</dbReference>
<comment type="caution">
    <text evidence="6">The sequence shown here is derived from an EMBL/GenBank/DDBJ whole genome shotgun (WGS) entry which is preliminary data.</text>
</comment>
<evidence type="ECO:0000256" key="1">
    <source>
        <dbReference type="ARBA" id="ARBA00004196"/>
    </source>
</evidence>
<evidence type="ECO:0000313" key="7">
    <source>
        <dbReference type="Proteomes" id="UP000654670"/>
    </source>
</evidence>
<reference evidence="6" key="1">
    <citation type="journal article" date="2014" name="Int. J. Syst. Evol. Microbiol.">
        <title>Complete genome sequence of Corynebacterium casei LMG S-19264T (=DSM 44701T), isolated from a smear-ripened cheese.</title>
        <authorList>
            <consortium name="US DOE Joint Genome Institute (JGI-PGF)"/>
            <person name="Walter F."/>
            <person name="Albersmeier A."/>
            <person name="Kalinowski J."/>
            <person name="Ruckert C."/>
        </authorList>
    </citation>
    <scope>NUCLEOTIDE SEQUENCE</scope>
    <source>
        <strain evidence="6">JCM 15325</strain>
    </source>
</reference>
<dbReference type="Pfam" id="PF25990">
    <property type="entry name" value="Beta-barrel_YknX"/>
    <property type="match status" value="1"/>
</dbReference>
<sequence length="344" mass="35274">MKKGWLIIIAVIIVVGGGAFWFLNRNQSAQAQMIIPTAVVQKGSISSDVTGSGDLTPAVDEDIVIGSGDASKTVSSVNTANNATVKKGDTLVTYTDGTTLTAPDNGTISNLNLFAGDRAAAGKVIAHLTNYNNLNMVAQVDELDIPKLKDGQAVTVTVNAYPNQKFAGTVTSIANAGTDTNGVATFNVTIQMANSTGLKAGMTATADVVIQKKDNTLYVPSGAVHQQGGQSFVYASAASSSDSSTAGGSYGSRMNRIDHQLGNRVSVTTGLHNDQSIEILSGLQEGEVVQLPAITRATINAAVNGQQFGGMYGGNGLFGGMGGNRGGGFKRGQGQRANGGGNQQ</sequence>
<feature type="transmembrane region" description="Helical" evidence="4">
    <location>
        <begin position="5"/>
        <end position="23"/>
    </location>
</feature>
<dbReference type="Proteomes" id="UP000654670">
    <property type="component" value="Unassembled WGS sequence"/>
</dbReference>
<name>A0A917S4I9_9BACL</name>
<dbReference type="InterPro" id="IPR050465">
    <property type="entry name" value="UPF0194_transport"/>
</dbReference>
<evidence type="ECO:0000256" key="2">
    <source>
        <dbReference type="ARBA" id="ARBA00023054"/>
    </source>
</evidence>
<reference evidence="6" key="2">
    <citation type="submission" date="2020-09" db="EMBL/GenBank/DDBJ databases">
        <authorList>
            <person name="Sun Q."/>
            <person name="Ohkuma M."/>
        </authorList>
    </citation>
    <scope>NUCLEOTIDE SEQUENCE</scope>
    <source>
        <strain evidence="6">JCM 15325</strain>
    </source>
</reference>
<dbReference type="Gene3D" id="2.40.30.170">
    <property type="match status" value="1"/>
</dbReference>
<proteinExistence type="predicted"/>
<dbReference type="PANTHER" id="PTHR32347">
    <property type="entry name" value="EFFLUX SYSTEM COMPONENT YKNX-RELATED"/>
    <property type="match status" value="1"/>
</dbReference>
<keyword evidence="4" id="KW-0812">Transmembrane</keyword>
<gene>
    <name evidence="6" type="ORF">GCM10007968_16050</name>
</gene>
<dbReference type="PANTHER" id="PTHR32347:SF14">
    <property type="entry name" value="EFFLUX SYSTEM COMPONENT YKNX-RELATED"/>
    <property type="match status" value="1"/>
</dbReference>
<accession>A0A917S4I9</accession>
<feature type="domain" description="YknX-like beta-barrel" evidence="5">
    <location>
        <begin position="137"/>
        <end position="207"/>
    </location>
</feature>
<keyword evidence="7" id="KW-1185">Reference proteome</keyword>
<dbReference type="Gene3D" id="2.40.420.20">
    <property type="match status" value="1"/>
</dbReference>
<evidence type="ECO:0000256" key="3">
    <source>
        <dbReference type="SAM" id="MobiDB-lite"/>
    </source>
</evidence>
<dbReference type="RefSeq" id="WP_188802575.1">
    <property type="nucleotide sequence ID" value="NZ_BMOK01000005.1"/>
</dbReference>
<comment type="subcellular location">
    <subcellularLocation>
        <location evidence="1">Cell envelope</location>
    </subcellularLocation>
</comment>
<dbReference type="GO" id="GO:0030313">
    <property type="term" value="C:cell envelope"/>
    <property type="evidence" value="ECO:0007669"/>
    <property type="project" value="UniProtKB-SubCell"/>
</dbReference>